<comment type="caution">
    <text evidence="1">The sequence shown here is derived from an EMBL/GenBank/DDBJ whole genome shotgun (WGS) entry which is preliminary data.</text>
</comment>
<evidence type="ECO:0008006" key="3">
    <source>
        <dbReference type="Google" id="ProtNLM"/>
    </source>
</evidence>
<evidence type="ECO:0000313" key="2">
    <source>
        <dbReference type="Proteomes" id="UP000558192"/>
    </source>
</evidence>
<name>A0A7X5Y6P1_9SPHN</name>
<accession>A0A7X5Y6P1</accession>
<dbReference type="AlphaFoldDB" id="A0A7X5Y6P1"/>
<reference evidence="1 2" key="1">
    <citation type="submission" date="2020-03" db="EMBL/GenBank/DDBJ databases">
        <title>Genomic Encyclopedia of Type Strains, Phase IV (KMG-IV): sequencing the most valuable type-strain genomes for metagenomic binning, comparative biology and taxonomic classification.</title>
        <authorList>
            <person name="Goeker M."/>
        </authorList>
    </citation>
    <scope>NUCLEOTIDE SEQUENCE [LARGE SCALE GENOMIC DNA]</scope>
    <source>
        <strain evidence="1 2">DSM 16846</strain>
    </source>
</reference>
<protein>
    <recommendedName>
        <fullName evidence="3">Nucleotidyltransferase family protein</fullName>
    </recommendedName>
</protein>
<evidence type="ECO:0000313" key="1">
    <source>
        <dbReference type="EMBL" id="NJC06132.1"/>
    </source>
</evidence>
<organism evidence="1 2">
    <name type="scientific">Sphingomonas kaistensis</name>
    <dbReference type="NCBI Taxonomy" id="298708"/>
    <lineage>
        <taxon>Bacteria</taxon>
        <taxon>Pseudomonadati</taxon>
        <taxon>Pseudomonadota</taxon>
        <taxon>Alphaproteobacteria</taxon>
        <taxon>Sphingomonadales</taxon>
        <taxon>Sphingomonadaceae</taxon>
        <taxon>Sphingomonas</taxon>
    </lineage>
</organism>
<dbReference type="RefSeq" id="WP_168069127.1">
    <property type="nucleotide sequence ID" value="NZ_JAATJC010000001.1"/>
</dbReference>
<dbReference type="Proteomes" id="UP000558192">
    <property type="component" value="Unassembled WGS sequence"/>
</dbReference>
<keyword evidence="2" id="KW-1185">Reference proteome</keyword>
<dbReference type="EMBL" id="JAATJC010000001">
    <property type="protein sequence ID" value="NJC06132.1"/>
    <property type="molecule type" value="Genomic_DNA"/>
</dbReference>
<gene>
    <name evidence="1" type="ORF">GGQ97_001925</name>
</gene>
<proteinExistence type="predicted"/>
<sequence>MEPMLALLADCCRPGLSDADLALLGPRLAAADGARLATLARRHRVEGLVWKTLTRAGIVPLGAQPIGAAARRIAADGFAMVVESGRVHHAFASASLPHLFVKGQTLGALAWGDPLIKQQLDIDLLVPPGAIGKAARLLDALGYVQQVPDPSVDPVDWHRARKESQWRSDDGILLDLHSRLGDHPSLLPGAVATVTPRMVEVRGRLTLPTLPERLLLPYLAVHGASSAWFRLKWLADFAALAARTPPEQLAAIADQAPRLGAGRTVAAGLILANRLLGTRLPDGLEGDGATLRLVRIALGAITNPGEPTAQRFGTIPIHRSQLLMVPGSHYFLSELTRKFGLLLTR</sequence>
<dbReference type="Pfam" id="PF14907">
    <property type="entry name" value="NTP_transf_5"/>
    <property type="match status" value="1"/>
</dbReference>
<dbReference type="InterPro" id="IPR039498">
    <property type="entry name" value="NTP_transf_5"/>
</dbReference>